<comment type="caution">
    <text evidence="9">The sequence shown here is derived from an EMBL/GenBank/DDBJ whole genome shotgun (WGS) entry which is preliminary data.</text>
</comment>
<dbReference type="GO" id="GO:0005886">
    <property type="term" value="C:plasma membrane"/>
    <property type="evidence" value="ECO:0007669"/>
    <property type="project" value="UniProtKB-SubCell"/>
</dbReference>
<keyword evidence="4 8" id="KW-0812">Transmembrane</keyword>
<gene>
    <name evidence="9" type="ORF">C491_13667</name>
</gene>
<feature type="transmembrane region" description="Helical" evidence="8">
    <location>
        <begin position="456"/>
        <end position="475"/>
    </location>
</feature>
<feature type="transmembrane region" description="Helical" evidence="8">
    <location>
        <begin position="247"/>
        <end position="267"/>
    </location>
</feature>
<proteinExistence type="predicted"/>
<reference evidence="9 10" key="1">
    <citation type="journal article" date="2014" name="PLoS Genet.">
        <title>Phylogenetically driven sequencing of extremely halophilic archaea reveals strategies for static and dynamic osmo-response.</title>
        <authorList>
            <person name="Becker E.A."/>
            <person name="Seitzer P.M."/>
            <person name="Tritt A."/>
            <person name="Larsen D."/>
            <person name="Krusor M."/>
            <person name="Yao A.I."/>
            <person name="Wu D."/>
            <person name="Madern D."/>
            <person name="Eisen J.A."/>
            <person name="Darling A.E."/>
            <person name="Facciotti M.T."/>
        </authorList>
    </citation>
    <scope>NUCLEOTIDE SEQUENCE [LARGE SCALE GENOMIC DNA]</scope>
    <source>
        <strain evidence="9 10">DSM 10524</strain>
    </source>
</reference>
<keyword evidence="2" id="KW-0813">Transport</keyword>
<organism evidence="9 10">
    <name type="scientific">Natronococcus amylolyticus DSM 10524</name>
    <dbReference type="NCBI Taxonomy" id="1227497"/>
    <lineage>
        <taxon>Archaea</taxon>
        <taxon>Methanobacteriati</taxon>
        <taxon>Methanobacteriota</taxon>
        <taxon>Stenosarchaea group</taxon>
        <taxon>Halobacteria</taxon>
        <taxon>Halobacteriales</taxon>
        <taxon>Natrialbaceae</taxon>
        <taxon>Natronococcus</taxon>
    </lineage>
</organism>
<dbReference type="eggNOG" id="arCOG04540">
    <property type="taxonomic scope" value="Archaea"/>
</dbReference>
<evidence type="ECO:0000256" key="3">
    <source>
        <dbReference type="ARBA" id="ARBA00022475"/>
    </source>
</evidence>
<dbReference type="PANTHER" id="PTHR30047">
    <property type="entry name" value="HIGH-AFFINITY CHOLINE TRANSPORT PROTEIN-RELATED"/>
    <property type="match status" value="1"/>
</dbReference>
<keyword evidence="6 8" id="KW-0472">Membrane</keyword>
<protein>
    <submittedName>
        <fullName evidence="9">BCCT transporter</fullName>
    </submittedName>
</protein>
<comment type="subcellular location">
    <subcellularLocation>
        <location evidence="1">Cell membrane</location>
        <topology evidence="1">Multi-pass membrane protein</topology>
    </subcellularLocation>
</comment>
<evidence type="ECO:0000256" key="2">
    <source>
        <dbReference type="ARBA" id="ARBA00022448"/>
    </source>
</evidence>
<feature type="region of interest" description="Disordered" evidence="7">
    <location>
        <begin position="489"/>
        <end position="517"/>
    </location>
</feature>
<name>L9X609_9EURY</name>
<evidence type="ECO:0000256" key="8">
    <source>
        <dbReference type="SAM" id="Phobius"/>
    </source>
</evidence>
<dbReference type="Proteomes" id="UP000011688">
    <property type="component" value="Unassembled WGS sequence"/>
</dbReference>
<dbReference type="InterPro" id="IPR000060">
    <property type="entry name" value="BCCT_transptr"/>
</dbReference>
<feature type="transmembrane region" description="Helical" evidence="8">
    <location>
        <begin position="214"/>
        <end position="235"/>
    </location>
</feature>
<dbReference type="PANTHER" id="PTHR30047:SF7">
    <property type="entry name" value="HIGH-AFFINITY CHOLINE TRANSPORT PROTEIN"/>
    <property type="match status" value="1"/>
</dbReference>
<keyword evidence="10" id="KW-1185">Reference proteome</keyword>
<feature type="transmembrane region" description="Helical" evidence="8">
    <location>
        <begin position="174"/>
        <end position="202"/>
    </location>
</feature>
<sequence>MFLLTISFVIALAALGIGFPEQFAGNMEQAFDYVLTYFGWWYMLLGFILSTCIIAFAIVKYGRLRIGGEDAEKEFGLFSWFSMVFTVGFASAVVFYGVAQPVAVVNDPPPGFPLEIGSIESVSLAFMYTHNIIPGLLAWYLPFAVAFGIIVWGKDELRVSTILTPILDREKYGFVYWITDIAALVAIVGGLATSLGFIAWQLQVIIDHSLGVGAGWITYAIFVLIGLIFLLDVYLGLRHGIRNAARLTVVLIAITMGILLAVGPTMFTLNMTTESLGVWLNYLPTLMMYSDPVGGSGWPQAWTGFWWAWWAAWGIFVGSFVARISRGRTVREMIIGVGLGPAIFLFIQHAILGGWALAPRNFDTVASAYEEGGEPFALAEAINITPAAEVLAILFVMVLVGYLVTTLDSAVYMISSINLGTEEPNARNRAVWGIVLSALGLMTLELPEAAVMETFVGVFTLPFSIFFLVMIYASYVEARRKYHSLTDEHGMLQRPDPDYSASSEGKDRGSTGTAEDD</sequence>
<keyword evidence="5 8" id="KW-1133">Transmembrane helix</keyword>
<feature type="transmembrane region" description="Helical" evidence="8">
    <location>
        <begin position="390"/>
        <end position="414"/>
    </location>
</feature>
<evidence type="ECO:0000256" key="4">
    <source>
        <dbReference type="ARBA" id="ARBA00022692"/>
    </source>
</evidence>
<feature type="transmembrane region" description="Helical" evidence="8">
    <location>
        <begin position="80"/>
        <end position="99"/>
    </location>
</feature>
<feature type="transmembrane region" description="Helical" evidence="8">
    <location>
        <begin position="426"/>
        <end position="444"/>
    </location>
</feature>
<dbReference type="EMBL" id="AOIB01000028">
    <property type="protein sequence ID" value="ELY56003.1"/>
    <property type="molecule type" value="Genomic_DNA"/>
</dbReference>
<accession>L9X609</accession>
<evidence type="ECO:0000256" key="7">
    <source>
        <dbReference type="SAM" id="MobiDB-lite"/>
    </source>
</evidence>
<keyword evidence="3" id="KW-1003">Cell membrane</keyword>
<evidence type="ECO:0000256" key="1">
    <source>
        <dbReference type="ARBA" id="ARBA00004651"/>
    </source>
</evidence>
<dbReference type="AlphaFoldDB" id="L9X609"/>
<evidence type="ECO:0000256" key="5">
    <source>
        <dbReference type="ARBA" id="ARBA00022989"/>
    </source>
</evidence>
<evidence type="ECO:0000313" key="10">
    <source>
        <dbReference type="Proteomes" id="UP000011688"/>
    </source>
</evidence>
<dbReference type="Pfam" id="PF02028">
    <property type="entry name" value="BCCT"/>
    <property type="match status" value="1"/>
</dbReference>
<evidence type="ECO:0000313" key="9">
    <source>
        <dbReference type="EMBL" id="ELY56003.1"/>
    </source>
</evidence>
<feature type="transmembrane region" description="Helical" evidence="8">
    <location>
        <begin position="334"/>
        <end position="358"/>
    </location>
</feature>
<dbReference type="GO" id="GO:0022857">
    <property type="term" value="F:transmembrane transporter activity"/>
    <property type="evidence" value="ECO:0007669"/>
    <property type="project" value="InterPro"/>
</dbReference>
<feature type="transmembrane region" description="Helical" evidence="8">
    <location>
        <begin position="132"/>
        <end position="153"/>
    </location>
</feature>
<evidence type="ECO:0000256" key="6">
    <source>
        <dbReference type="ARBA" id="ARBA00023136"/>
    </source>
</evidence>
<feature type="transmembrane region" description="Helical" evidence="8">
    <location>
        <begin position="304"/>
        <end position="322"/>
    </location>
</feature>
<feature type="transmembrane region" description="Helical" evidence="8">
    <location>
        <begin position="40"/>
        <end position="59"/>
    </location>
</feature>